<organism evidence="7 8">
    <name type="scientific">Nakamurella multipartita (strain ATCC 700099 / DSM 44233 / CIP 104796 / JCM 9543 / NBRC 105858 / Y-104)</name>
    <name type="common">Microsphaera multipartita</name>
    <dbReference type="NCBI Taxonomy" id="479431"/>
    <lineage>
        <taxon>Bacteria</taxon>
        <taxon>Bacillati</taxon>
        <taxon>Actinomycetota</taxon>
        <taxon>Actinomycetes</taxon>
        <taxon>Nakamurellales</taxon>
        <taxon>Nakamurellaceae</taxon>
        <taxon>Nakamurella</taxon>
    </lineage>
</organism>
<sequence precursor="true">MTGNDVVPEVLWSPSKERIARAAITDFADFVSDRTGRTFDDYAALWDYSTGEPADFWGAIADYFQVRWHEQPTEVLPDVSMPGARWFPGGTLNYAEHALAEPAEPVAGEPAIIAVAEDGSEQQLTRADLRRQVGAVQAGLRRLGVGQGDRVVALVPNTVHALVGFLATAALGAVWSSCSPDFGAPSVIDRFTQISPTVLIAVDGYRYGGKAFPVAETVTKLREALPSLAGAVHVPALGTDVPAGMIGWDELTAQAAEQTFTPVPFDAPLWVLYSSGTTGLPKPIVHSVGGILVEHLKSLRLHWDLGRGDRFLWFTTTGWMMWNFLIGGLLVDATVILYDGSPGHPDLMTLWRLAEKHRVTLFGTSAPFVAASQKAGLRPAAELDLSSVTAIGSTGSPLSTSGFRWIRDEVGADIQIASFSGGTDVCTGVVGGAPTVPVWMGEISCRALGAKVESYSPTGEPLIDEVGELVITAPMPSMPVFFWGDEDGSRLRDSYFDDYPGVWRHGDWIRITSRGSCVIEGRSDATLNRGGVRMGTAEFYRVVESLHEVADSLVVDTSTAAGEGDLLLFVVLAPDADPVAVTGSVKKLIRQELSPRHVPGAVVAVPAVPRTLNGKKCEVPVKRILGGMAVDTAVSRDALADPAGFDEFIRVAQESANRSAAGRGSTG</sequence>
<feature type="domain" description="AMP-dependent synthetase/ligase" evidence="5">
    <location>
        <begin position="108"/>
        <end position="474"/>
    </location>
</feature>
<dbReference type="GO" id="GO:0006629">
    <property type="term" value="P:lipid metabolic process"/>
    <property type="evidence" value="ECO:0007669"/>
    <property type="project" value="InterPro"/>
</dbReference>
<keyword evidence="2" id="KW-0436">Ligase</keyword>
<accession>C8XK51</accession>
<dbReference type="InterPro" id="IPR005914">
    <property type="entry name" value="Acac_CoA_synth"/>
</dbReference>
<dbReference type="PANTHER" id="PTHR42921:SF1">
    <property type="entry name" value="ACETOACETYL-COA SYNTHETASE"/>
    <property type="match status" value="1"/>
</dbReference>
<evidence type="ECO:0000313" key="8">
    <source>
        <dbReference type="Proteomes" id="UP000002218"/>
    </source>
</evidence>
<gene>
    <name evidence="7" type="ordered locus">Namu_0304</name>
</gene>
<dbReference type="InterPro" id="IPR042099">
    <property type="entry name" value="ANL_N_sf"/>
</dbReference>
<evidence type="ECO:0000256" key="1">
    <source>
        <dbReference type="ARBA" id="ARBA00006432"/>
    </source>
</evidence>
<evidence type="ECO:0000256" key="3">
    <source>
        <dbReference type="ARBA" id="ARBA00022741"/>
    </source>
</evidence>
<dbReference type="GO" id="GO:0030729">
    <property type="term" value="F:acetoacetate-CoA ligase activity"/>
    <property type="evidence" value="ECO:0007669"/>
    <property type="project" value="InterPro"/>
</dbReference>
<dbReference type="GO" id="GO:0005524">
    <property type="term" value="F:ATP binding"/>
    <property type="evidence" value="ECO:0007669"/>
    <property type="project" value="UniProtKB-KW"/>
</dbReference>
<dbReference type="RefSeq" id="WP_012814209.1">
    <property type="nucleotide sequence ID" value="NC_013235.1"/>
</dbReference>
<dbReference type="eggNOG" id="COG0365">
    <property type="taxonomic scope" value="Bacteria"/>
</dbReference>
<dbReference type="PROSITE" id="PS00455">
    <property type="entry name" value="AMP_BINDING"/>
    <property type="match status" value="1"/>
</dbReference>
<dbReference type="Proteomes" id="UP000002218">
    <property type="component" value="Chromosome"/>
</dbReference>
<dbReference type="HOGENOM" id="CLU_000022_3_3_11"/>
<dbReference type="STRING" id="479431.Namu_0304"/>
<protein>
    <submittedName>
        <fullName evidence="7">Acetoacetyl-CoA synthase</fullName>
    </submittedName>
</protein>
<dbReference type="NCBIfam" id="TIGR01217">
    <property type="entry name" value="ac_ac_CoA_syn"/>
    <property type="match status" value="1"/>
</dbReference>
<evidence type="ECO:0000256" key="4">
    <source>
        <dbReference type="ARBA" id="ARBA00022840"/>
    </source>
</evidence>
<evidence type="ECO:0000313" key="7">
    <source>
        <dbReference type="EMBL" id="ACV76734.1"/>
    </source>
</evidence>
<evidence type="ECO:0000259" key="5">
    <source>
        <dbReference type="Pfam" id="PF00501"/>
    </source>
</evidence>
<dbReference type="AlphaFoldDB" id="C8XK51"/>
<reference evidence="8" key="1">
    <citation type="submission" date="2009-09" db="EMBL/GenBank/DDBJ databases">
        <title>The complete genome of Nakamurella multipartita DSM 44233.</title>
        <authorList>
            <consortium name="US DOE Joint Genome Institute (JGI-PGF)"/>
            <person name="Lucas S."/>
            <person name="Copeland A."/>
            <person name="Lapidus A."/>
            <person name="Glavina del Rio T."/>
            <person name="Dalin E."/>
            <person name="Tice H."/>
            <person name="Bruce D."/>
            <person name="Goodwin L."/>
            <person name="Pitluck S."/>
            <person name="Kyrpides N."/>
            <person name="Mavromatis K."/>
            <person name="Ivanova N."/>
            <person name="Ovchinnikova G."/>
            <person name="Sims D."/>
            <person name="Meincke L."/>
            <person name="Brettin T."/>
            <person name="Detter J.C."/>
            <person name="Han C."/>
            <person name="Larimer F."/>
            <person name="Land M."/>
            <person name="Hauser L."/>
            <person name="Markowitz V."/>
            <person name="Cheng J.-F."/>
            <person name="Hugenholtz P."/>
            <person name="Woyke T."/>
            <person name="Wu D."/>
            <person name="Klenk H.-P."/>
            <person name="Eisen J.A."/>
        </authorList>
    </citation>
    <scope>NUCLEOTIDE SEQUENCE [LARGE SCALE GENOMIC DNA]</scope>
    <source>
        <strain evidence="8">ATCC 700099 / DSM 44233 / CIP 104796 / JCM 9543 / NBRC 105858 / Y-104</strain>
    </source>
</reference>
<dbReference type="InterPro" id="IPR045851">
    <property type="entry name" value="AMP-bd_C_sf"/>
</dbReference>
<dbReference type="InterPro" id="IPR000873">
    <property type="entry name" value="AMP-dep_synth/lig_dom"/>
</dbReference>
<dbReference type="InterPro" id="IPR032387">
    <property type="entry name" value="ACAS_N"/>
</dbReference>
<proteinExistence type="inferred from homology"/>
<dbReference type="EMBL" id="CP001737">
    <property type="protein sequence ID" value="ACV76734.1"/>
    <property type="molecule type" value="Genomic_DNA"/>
</dbReference>
<dbReference type="Gene3D" id="3.40.50.12780">
    <property type="entry name" value="N-terminal domain of ligase-like"/>
    <property type="match status" value="1"/>
</dbReference>
<feature type="domain" description="Acetyl-coenzyme A synthetase N-terminal" evidence="6">
    <location>
        <begin position="42"/>
        <end position="98"/>
    </location>
</feature>
<name>C8XK51_NAKMY</name>
<dbReference type="Pfam" id="PF00501">
    <property type="entry name" value="AMP-binding"/>
    <property type="match status" value="1"/>
</dbReference>
<evidence type="ECO:0000256" key="2">
    <source>
        <dbReference type="ARBA" id="ARBA00022598"/>
    </source>
</evidence>
<keyword evidence="4" id="KW-0067">ATP-binding</keyword>
<keyword evidence="8" id="KW-1185">Reference proteome</keyword>
<dbReference type="Pfam" id="PF16177">
    <property type="entry name" value="ACAS_N"/>
    <property type="match status" value="1"/>
</dbReference>
<dbReference type="Gene3D" id="3.30.300.30">
    <property type="match status" value="1"/>
</dbReference>
<dbReference type="PANTHER" id="PTHR42921">
    <property type="entry name" value="ACETOACETYL-COA SYNTHETASE"/>
    <property type="match status" value="1"/>
</dbReference>
<reference evidence="7 8" key="2">
    <citation type="journal article" date="2010" name="Stand. Genomic Sci.">
        <title>Complete genome sequence of Nakamurella multipartita type strain (Y-104).</title>
        <authorList>
            <person name="Tice H."/>
            <person name="Mayilraj S."/>
            <person name="Sims D."/>
            <person name="Lapidus A."/>
            <person name="Nolan M."/>
            <person name="Lucas S."/>
            <person name="Glavina Del Rio T."/>
            <person name="Copeland A."/>
            <person name="Cheng J.F."/>
            <person name="Meincke L."/>
            <person name="Bruce D."/>
            <person name="Goodwin L."/>
            <person name="Pitluck S."/>
            <person name="Ivanova N."/>
            <person name="Mavromatis K."/>
            <person name="Ovchinnikova G."/>
            <person name="Pati A."/>
            <person name="Chen A."/>
            <person name="Palaniappan K."/>
            <person name="Land M."/>
            <person name="Hauser L."/>
            <person name="Chang Y.J."/>
            <person name="Jeffries C.D."/>
            <person name="Detter J.C."/>
            <person name="Brettin T."/>
            <person name="Rohde M."/>
            <person name="Goker M."/>
            <person name="Bristow J."/>
            <person name="Eisen J.A."/>
            <person name="Markowitz V."/>
            <person name="Hugenholtz P."/>
            <person name="Kyrpides N.C."/>
            <person name="Klenk H.P."/>
            <person name="Chen F."/>
        </authorList>
    </citation>
    <scope>NUCLEOTIDE SEQUENCE [LARGE SCALE GENOMIC DNA]</scope>
    <source>
        <strain evidence="8">ATCC 700099 / DSM 44233 / CIP 104796 / JCM 9543 / NBRC 105858 / Y-104</strain>
    </source>
</reference>
<keyword evidence="3" id="KW-0547">Nucleotide-binding</keyword>
<dbReference type="KEGG" id="nml:Namu_0304"/>
<dbReference type="InterPro" id="IPR020845">
    <property type="entry name" value="AMP-binding_CS"/>
</dbReference>
<dbReference type="NCBIfam" id="NF002937">
    <property type="entry name" value="PRK03584.1"/>
    <property type="match status" value="1"/>
</dbReference>
<evidence type="ECO:0000259" key="6">
    <source>
        <dbReference type="Pfam" id="PF16177"/>
    </source>
</evidence>
<dbReference type="SUPFAM" id="SSF56801">
    <property type="entry name" value="Acetyl-CoA synthetase-like"/>
    <property type="match status" value="1"/>
</dbReference>
<dbReference type="InParanoid" id="C8XK51"/>
<comment type="similarity">
    <text evidence="1">Belongs to the ATP-dependent AMP-binding enzyme family.</text>
</comment>
<dbReference type="OrthoDB" id="9803968at2"/>